<gene>
    <name evidence="1" type="ORF">FNA67_17700</name>
</gene>
<dbReference type="InterPro" id="IPR001460">
    <property type="entry name" value="PCN-bd_Tpept"/>
</dbReference>
<dbReference type="AlphaFoldDB" id="A0A5B9DR47"/>
<dbReference type="InterPro" id="IPR012338">
    <property type="entry name" value="Beta-lactam/transpept-like"/>
</dbReference>
<evidence type="ECO:0000313" key="2">
    <source>
        <dbReference type="Proteomes" id="UP000321062"/>
    </source>
</evidence>
<dbReference type="EMBL" id="CP041690">
    <property type="protein sequence ID" value="QEE21901.1"/>
    <property type="molecule type" value="Genomic_DNA"/>
</dbReference>
<keyword evidence="2" id="KW-1185">Reference proteome</keyword>
<accession>A0A5B9DR47</accession>
<dbReference type="Pfam" id="PF00905">
    <property type="entry name" value="Transpeptidase"/>
    <property type="match status" value="1"/>
</dbReference>
<dbReference type="Gene3D" id="3.40.710.10">
    <property type="entry name" value="DD-peptidase/beta-lactamase superfamily"/>
    <property type="match status" value="1"/>
</dbReference>
<reference evidence="1 2" key="1">
    <citation type="journal article" date="2015" name="Int. J. Syst. Evol. Microbiol.">
        <title>Youhaiella tibetensis gen. nov., sp. nov., isolated from subsurface sediment.</title>
        <authorList>
            <person name="Wang Y.X."/>
            <person name="Huang F.Q."/>
            <person name="Nogi Y."/>
            <person name="Pang S.J."/>
            <person name="Wang P.K."/>
            <person name="Lv J."/>
        </authorList>
    </citation>
    <scope>NUCLEOTIDE SEQUENCE [LARGE SCALE GENOMIC DNA]</scope>
    <source>
        <strain evidence="2">fig4</strain>
    </source>
</reference>
<sequence length="253" mass="27828">MKHLVSGIFLGLALATPAMAEEGCLLIVDGQSKAVIHEAGEDCDQPNTPASTFKVPLAVMGFETGWLKDGDHPALPWKAEYGVNKPEDKATTTPRTWLRDSVLWYSRVLTRQMGMETFARFVADFDYGNADVSGGLNKAWLNTSLRITPRQQVAFVAKLLEDRLPVSLEALAKTRETMPVFEAGGWTVRGKTGTSYIAKGPLRLGWFVGWADKGEQRVIFAKLIKDKKKTSVMAGPRAKDEFLNEISGVLKGI</sequence>
<dbReference type="RefSeq" id="WP_147657316.1">
    <property type="nucleotide sequence ID" value="NZ_BMFM01000002.1"/>
</dbReference>
<name>A0A5B9DR47_9HYPH</name>
<dbReference type="GO" id="GO:0008658">
    <property type="term" value="F:penicillin binding"/>
    <property type="evidence" value="ECO:0007669"/>
    <property type="project" value="InterPro"/>
</dbReference>
<dbReference type="KEGG" id="yti:FNA67_17700"/>
<dbReference type="SUPFAM" id="SSF56601">
    <property type="entry name" value="beta-lactamase/transpeptidase-like"/>
    <property type="match status" value="1"/>
</dbReference>
<protein>
    <submittedName>
        <fullName evidence="1">Class D beta-lactamase</fullName>
    </submittedName>
</protein>
<evidence type="ECO:0000313" key="1">
    <source>
        <dbReference type="EMBL" id="QEE21901.1"/>
    </source>
</evidence>
<proteinExistence type="predicted"/>
<dbReference type="Proteomes" id="UP000321062">
    <property type="component" value="Chromosome"/>
</dbReference>
<dbReference type="OrthoDB" id="9762883at2"/>
<organism evidence="1 2">
    <name type="scientific">Paradevosia tibetensis</name>
    <dbReference type="NCBI Taxonomy" id="1447062"/>
    <lineage>
        <taxon>Bacteria</taxon>
        <taxon>Pseudomonadati</taxon>
        <taxon>Pseudomonadota</taxon>
        <taxon>Alphaproteobacteria</taxon>
        <taxon>Hyphomicrobiales</taxon>
        <taxon>Devosiaceae</taxon>
        <taxon>Paradevosia</taxon>
    </lineage>
</organism>